<evidence type="ECO:0000313" key="3">
    <source>
        <dbReference type="EMBL" id="MBB3326313.1"/>
    </source>
</evidence>
<name>A0A7W5JU76_9ACTN</name>
<dbReference type="Proteomes" id="UP000565572">
    <property type="component" value="Unassembled WGS sequence"/>
</dbReference>
<dbReference type="SUPFAM" id="SSF49899">
    <property type="entry name" value="Concanavalin A-like lectins/glucanases"/>
    <property type="match status" value="1"/>
</dbReference>
<protein>
    <recommendedName>
        <fullName evidence="5">Concanavalin A-like lectin/glucanases superfamily protein</fullName>
    </recommendedName>
</protein>
<dbReference type="EMBL" id="JACHZG010000001">
    <property type="protein sequence ID" value="MBB3326313.1"/>
    <property type="molecule type" value="Genomic_DNA"/>
</dbReference>
<feature type="region of interest" description="Disordered" evidence="1">
    <location>
        <begin position="75"/>
        <end position="94"/>
    </location>
</feature>
<feature type="chain" id="PRO_5031329609" description="Concanavalin A-like lectin/glucanases superfamily protein" evidence="2">
    <location>
        <begin position="36"/>
        <end position="286"/>
    </location>
</feature>
<evidence type="ECO:0008006" key="5">
    <source>
        <dbReference type="Google" id="ProtNLM"/>
    </source>
</evidence>
<proteinExistence type="predicted"/>
<sequence length="286" mass="30383">MRRRLPPELMGVRGATALLVLALCALLAAVPGSSAAFTARVVNTTDTVAMNKYFTCQAAMVGDNAYYAYPLDDPTPTNQSSARDLSGSNRTGTYQNTAAHSSASACFRDGGGSTTFDGASDYVSTPTTQNNPQTFTLETWFRTSTSSGALMGFSNSLLALIPTNWDRMVYFTTSGRLSFGVYPGSYSVITSTNGYADGNWHHMMATLGPAGQFLYVDGVQVASSTNTAAQAYNANLRFAYTYLSGWPGVVGSNYYFNGQLGHAAYYTTQLTAAAAAIHYASGRPPS</sequence>
<evidence type="ECO:0000256" key="1">
    <source>
        <dbReference type="SAM" id="MobiDB-lite"/>
    </source>
</evidence>
<accession>A0A7W5JU76</accession>
<dbReference type="RefSeq" id="WP_183337280.1">
    <property type="nucleotide sequence ID" value="NZ_JACHZG010000001.1"/>
</dbReference>
<gene>
    <name evidence="3" type="ORF">FHX39_001257</name>
</gene>
<reference evidence="3 4" key="1">
    <citation type="submission" date="2020-08" db="EMBL/GenBank/DDBJ databases">
        <title>Sequencing the genomes of 1000 actinobacteria strains.</title>
        <authorList>
            <person name="Klenk H.-P."/>
        </authorList>
    </citation>
    <scope>NUCLEOTIDE SEQUENCE [LARGE SCALE GENOMIC DNA]</scope>
    <source>
        <strain evidence="3 4">DSM 11053</strain>
    </source>
</reference>
<dbReference type="InterPro" id="IPR013320">
    <property type="entry name" value="ConA-like_dom_sf"/>
</dbReference>
<organism evidence="3 4">
    <name type="scientific">Microlunatus antarcticus</name>
    <dbReference type="NCBI Taxonomy" id="53388"/>
    <lineage>
        <taxon>Bacteria</taxon>
        <taxon>Bacillati</taxon>
        <taxon>Actinomycetota</taxon>
        <taxon>Actinomycetes</taxon>
        <taxon>Propionibacteriales</taxon>
        <taxon>Propionibacteriaceae</taxon>
        <taxon>Microlunatus</taxon>
    </lineage>
</organism>
<dbReference type="Pfam" id="PF13385">
    <property type="entry name" value="Laminin_G_3"/>
    <property type="match status" value="1"/>
</dbReference>
<comment type="caution">
    <text evidence="3">The sequence shown here is derived from an EMBL/GenBank/DDBJ whole genome shotgun (WGS) entry which is preliminary data.</text>
</comment>
<feature type="signal peptide" evidence="2">
    <location>
        <begin position="1"/>
        <end position="35"/>
    </location>
</feature>
<evidence type="ECO:0000313" key="4">
    <source>
        <dbReference type="Proteomes" id="UP000565572"/>
    </source>
</evidence>
<dbReference type="AlphaFoldDB" id="A0A7W5JU76"/>
<keyword evidence="4" id="KW-1185">Reference proteome</keyword>
<keyword evidence="2" id="KW-0732">Signal</keyword>
<dbReference type="Gene3D" id="2.60.120.200">
    <property type="match status" value="1"/>
</dbReference>
<evidence type="ECO:0000256" key="2">
    <source>
        <dbReference type="SAM" id="SignalP"/>
    </source>
</evidence>